<dbReference type="AlphaFoldDB" id="A0AAJ1U773"/>
<organism evidence="2 3">
    <name type="scientific">Nocardioides zeae</name>
    <dbReference type="NCBI Taxonomy" id="1457234"/>
    <lineage>
        <taxon>Bacteria</taxon>
        <taxon>Bacillati</taxon>
        <taxon>Actinomycetota</taxon>
        <taxon>Actinomycetes</taxon>
        <taxon>Propionibacteriales</taxon>
        <taxon>Nocardioidaceae</taxon>
        <taxon>Nocardioides</taxon>
    </lineage>
</organism>
<dbReference type="EMBL" id="JAUTAN010000001">
    <property type="protein sequence ID" value="MDQ1106603.1"/>
    <property type="molecule type" value="Genomic_DNA"/>
</dbReference>
<accession>A0AAJ1U773</accession>
<sequence length="177" mass="18980">MHRVTEGVDVEGLSRVLWRERELLDALLYRVELEQLVLMSGSARWLARVSQDVEAVLTTLGETELLRAVVADEIGTAVGLAASPTLRALAERSDEPWATILAEHRDALLALTRTIAERADANRALIAAGHRATRATLLAATTGAAALADLQVQEAAYGSALGTSARVVRTSLGDFLR</sequence>
<dbReference type="Pfam" id="PF05130">
    <property type="entry name" value="FlgN"/>
    <property type="match status" value="1"/>
</dbReference>
<evidence type="ECO:0008006" key="4">
    <source>
        <dbReference type="Google" id="ProtNLM"/>
    </source>
</evidence>
<keyword evidence="1" id="KW-1005">Bacterial flagellum biogenesis</keyword>
<dbReference type="Proteomes" id="UP001239215">
    <property type="component" value="Unassembled WGS sequence"/>
</dbReference>
<evidence type="ECO:0000313" key="3">
    <source>
        <dbReference type="Proteomes" id="UP001239215"/>
    </source>
</evidence>
<dbReference type="Gene3D" id="1.20.58.300">
    <property type="entry name" value="FlgN-like"/>
    <property type="match status" value="1"/>
</dbReference>
<dbReference type="InterPro" id="IPR007809">
    <property type="entry name" value="FlgN-like"/>
</dbReference>
<proteinExistence type="predicted"/>
<comment type="caution">
    <text evidence="2">The sequence shown here is derived from an EMBL/GenBank/DDBJ whole genome shotgun (WGS) entry which is preliminary data.</text>
</comment>
<protein>
    <recommendedName>
        <fullName evidence="4">Flagellar protein FlgN</fullName>
    </recommendedName>
</protein>
<gene>
    <name evidence="2" type="ORF">QE405_003887</name>
</gene>
<evidence type="ECO:0000313" key="2">
    <source>
        <dbReference type="EMBL" id="MDQ1106603.1"/>
    </source>
</evidence>
<evidence type="ECO:0000256" key="1">
    <source>
        <dbReference type="ARBA" id="ARBA00022795"/>
    </source>
</evidence>
<dbReference type="SUPFAM" id="SSF140566">
    <property type="entry name" value="FlgN-like"/>
    <property type="match status" value="1"/>
</dbReference>
<name>A0AAJ1U773_9ACTN</name>
<dbReference type="InterPro" id="IPR036679">
    <property type="entry name" value="FlgN-like_sf"/>
</dbReference>
<dbReference type="GO" id="GO:0044780">
    <property type="term" value="P:bacterial-type flagellum assembly"/>
    <property type="evidence" value="ECO:0007669"/>
    <property type="project" value="InterPro"/>
</dbReference>
<reference evidence="2" key="1">
    <citation type="submission" date="2023-07" db="EMBL/GenBank/DDBJ databases">
        <title>Functional and genomic diversity of the sorghum phyllosphere microbiome.</title>
        <authorList>
            <person name="Shade A."/>
        </authorList>
    </citation>
    <scope>NUCLEOTIDE SEQUENCE</scope>
    <source>
        <strain evidence="2">SORGH_AS_1067</strain>
    </source>
</reference>